<reference evidence="3" key="1">
    <citation type="submission" date="2017-09" db="EMBL/GenBank/DDBJ databases">
        <title>Depth-based differentiation of microbial function through sediment-hosted aquifers and enrichment of novel symbionts in the deep terrestrial subsurface.</title>
        <authorList>
            <person name="Probst A.J."/>
            <person name="Ladd B."/>
            <person name="Jarett J.K."/>
            <person name="Geller-Mcgrath D.E."/>
            <person name="Sieber C.M.K."/>
            <person name="Emerson J.B."/>
            <person name="Anantharaman K."/>
            <person name="Thomas B.C."/>
            <person name="Malmstrom R."/>
            <person name="Stieglmeier M."/>
            <person name="Klingl A."/>
            <person name="Woyke T."/>
            <person name="Ryan C.M."/>
            <person name="Banfield J.F."/>
        </authorList>
    </citation>
    <scope>NUCLEOTIDE SEQUENCE [LARGE SCALE GENOMIC DNA]</scope>
</reference>
<organism evidence="2 3">
    <name type="scientific">Candidatus Berkelbacteria bacterium CG10_big_fil_rev_8_21_14_0_10_43_13</name>
    <dbReference type="NCBI Taxonomy" id="1974514"/>
    <lineage>
        <taxon>Bacteria</taxon>
        <taxon>Candidatus Berkelbacteria</taxon>
    </lineage>
</organism>
<comment type="caution">
    <text evidence="2">The sequence shown here is derived from an EMBL/GenBank/DDBJ whole genome shotgun (WGS) entry which is preliminary data.</text>
</comment>
<dbReference type="InterPro" id="IPR011033">
    <property type="entry name" value="PRC_barrel-like_sf"/>
</dbReference>
<dbReference type="AlphaFoldDB" id="A0A2H0W7J4"/>
<sequence>MLILYSKLIGAPIAEIKEAAKLGSITDFVINNDDLTIAAAVVEIGLPLISKKKIVSATDFVRIFKDGIIVSSDDAIVELDEIVRVAKLYEQKCHGLAQKVVTKSGQYIGHVYDYLINSNTGAIQKFYVKKMFTDRIIPASAVISMEGKLITIKDDKPYVFVPTVETALD</sequence>
<evidence type="ECO:0000313" key="2">
    <source>
        <dbReference type="EMBL" id="PIS07327.1"/>
    </source>
</evidence>
<dbReference type="Proteomes" id="UP000231382">
    <property type="component" value="Unassembled WGS sequence"/>
</dbReference>
<feature type="domain" description="PRC-barrel" evidence="1">
    <location>
        <begin position="3"/>
        <end position="73"/>
    </location>
</feature>
<evidence type="ECO:0000259" key="1">
    <source>
        <dbReference type="Pfam" id="PF05239"/>
    </source>
</evidence>
<protein>
    <recommendedName>
        <fullName evidence="1">PRC-barrel domain-containing protein</fullName>
    </recommendedName>
</protein>
<dbReference type="EMBL" id="PEZW01000028">
    <property type="protein sequence ID" value="PIS07327.1"/>
    <property type="molecule type" value="Genomic_DNA"/>
</dbReference>
<feature type="domain" description="PRC-barrel" evidence="1">
    <location>
        <begin position="98"/>
        <end position="156"/>
    </location>
</feature>
<evidence type="ECO:0000313" key="3">
    <source>
        <dbReference type="Proteomes" id="UP000231382"/>
    </source>
</evidence>
<dbReference type="InterPro" id="IPR027275">
    <property type="entry name" value="PRC-brl_dom"/>
</dbReference>
<accession>A0A2H0W7J4</accession>
<gene>
    <name evidence="2" type="ORF">COT78_04190</name>
</gene>
<dbReference type="Pfam" id="PF05239">
    <property type="entry name" value="PRC"/>
    <property type="match status" value="2"/>
</dbReference>
<name>A0A2H0W7J4_9BACT</name>
<dbReference type="Gene3D" id="2.30.30.240">
    <property type="entry name" value="PRC-barrel domain"/>
    <property type="match status" value="2"/>
</dbReference>
<proteinExistence type="predicted"/>
<dbReference type="SUPFAM" id="SSF50346">
    <property type="entry name" value="PRC-barrel domain"/>
    <property type="match status" value="2"/>
</dbReference>